<organism evidence="1 2">
    <name type="scientific">Trichococcus flocculiformis</name>
    <dbReference type="NCBI Taxonomy" id="82803"/>
    <lineage>
        <taxon>Bacteria</taxon>
        <taxon>Bacillati</taxon>
        <taxon>Bacillota</taxon>
        <taxon>Bacilli</taxon>
        <taxon>Lactobacillales</taxon>
        <taxon>Carnobacteriaceae</taxon>
        <taxon>Trichococcus</taxon>
    </lineage>
</organism>
<gene>
    <name evidence="1" type="ORF">GX662_12205</name>
</gene>
<dbReference type="Pfam" id="PF18845">
    <property type="entry name" value="baeRF_family3"/>
    <property type="match status" value="1"/>
</dbReference>
<dbReference type="Proteomes" id="UP000589373">
    <property type="component" value="Unassembled WGS sequence"/>
</dbReference>
<reference evidence="1 2" key="1">
    <citation type="journal article" date="2020" name="Biotechnol. Biofuels">
        <title>New insights from the biogas microbiome by comprehensive genome-resolved metagenomics of nearly 1600 species originating from multiple anaerobic digesters.</title>
        <authorList>
            <person name="Campanaro S."/>
            <person name="Treu L."/>
            <person name="Rodriguez-R L.M."/>
            <person name="Kovalovszki A."/>
            <person name="Ziels R.M."/>
            <person name="Maus I."/>
            <person name="Zhu X."/>
            <person name="Kougias P.G."/>
            <person name="Basile A."/>
            <person name="Luo G."/>
            <person name="Schluter A."/>
            <person name="Konstantinidis K.T."/>
            <person name="Angelidaki I."/>
        </authorList>
    </citation>
    <scope>NUCLEOTIDE SEQUENCE [LARGE SCALE GENOMIC DNA]</scope>
    <source>
        <strain evidence="1">AS07pgkLD_105</strain>
    </source>
</reference>
<dbReference type="RefSeq" id="WP_276648307.1">
    <property type="nucleotide sequence ID" value="NZ_JAAZCD010000277.1"/>
</dbReference>
<dbReference type="EMBL" id="JAAZCD010000277">
    <property type="protein sequence ID" value="NLD33000.1"/>
    <property type="molecule type" value="Genomic_DNA"/>
</dbReference>
<accession>A0A847D8Y2</accession>
<name>A0A847D8Y2_9LACT</name>
<protein>
    <submittedName>
        <fullName evidence="1">Uncharacterized protein</fullName>
    </submittedName>
</protein>
<comment type="caution">
    <text evidence="1">The sequence shown here is derived from an EMBL/GenBank/DDBJ whole genome shotgun (WGS) entry which is preliminary data.</text>
</comment>
<evidence type="ECO:0000313" key="1">
    <source>
        <dbReference type="EMBL" id="NLD33000.1"/>
    </source>
</evidence>
<dbReference type="AlphaFoldDB" id="A0A847D8Y2"/>
<evidence type="ECO:0000313" key="2">
    <source>
        <dbReference type="Proteomes" id="UP000589373"/>
    </source>
</evidence>
<dbReference type="InterPro" id="IPR041289">
    <property type="entry name" value="Bact_RF_family3"/>
</dbReference>
<proteinExistence type="predicted"/>
<sequence length="383" mass="43789">MLYKVMQRFPQDVTCHEEGPLVSLYLPIHKSYPDKKSDPVVFRNLLRDVENSLRQEASTDWFKSMMKPLYELRDDTDFWNLDYEGIAVLASKNRCIVYHLHHPVMESAVVGRRYQIRPLLKAFQSIENYQLLGLSRESFSLYQSSLRGFEEIAISQGTPRTMEDVLGDQFSDPFSSHRSYSSSGGNTFNRGHGDVKQEMDKDTEKYFRYVDSFVWENYSKPSKMPLILVSLAEFHSEFRNISKNPYLLEPGIHKSIDSLTMDEIQKRAGKIIQTLNKEKTEKLANSYADAEGKFLGSSEFVQVTKAAFEGRVERILIEENKVVLGRIDDKTGGIEFDDKDGSGSEDVIDYLVSIVLSSGGKVIVLPKDEMPRSSGIAAFFRYD</sequence>